<evidence type="ECO:0000313" key="2">
    <source>
        <dbReference type="EMBL" id="KAE9619842.1"/>
    </source>
</evidence>
<dbReference type="NCBIfam" id="TIGR01640">
    <property type="entry name" value="F_box_assoc_1"/>
    <property type="match status" value="1"/>
</dbReference>
<organism evidence="2 3">
    <name type="scientific">Lupinus albus</name>
    <name type="common">White lupine</name>
    <name type="synonym">Lupinus termis</name>
    <dbReference type="NCBI Taxonomy" id="3870"/>
    <lineage>
        <taxon>Eukaryota</taxon>
        <taxon>Viridiplantae</taxon>
        <taxon>Streptophyta</taxon>
        <taxon>Embryophyta</taxon>
        <taxon>Tracheophyta</taxon>
        <taxon>Spermatophyta</taxon>
        <taxon>Magnoliopsida</taxon>
        <taxon>eudicotyledons</taxon>
        <taxon>Gunneridae</taxon>
        <taxon>Pentapetalae</taxon>
        <taxon>rosids</taxon>
        <taxon>fabids</taxon>
        <taxon>Fabales</taxon>
        <taxon>Fabaceae</taxon>
        <taxon>Papilionoideae</taxon>
        <taxon>50 kb inversion clade</taxon>
        <taxon>genistoids sensu lato</taxon>
        <taxon>core genistoids</taxon>
        <taxon>Genisteae</taxon>
        <taxon>Lupinus</taxon>
    </lineage>
</organism>
<dbReference type="EMBL" id="WOCE01000002">
    <property type="protein sequence ID" value="KAE9619842.1"/>
    <property type="molecule type" value="Genomic_DNA"/>
</dbReference>
<proteinExistence type="predicted"/>
<dbReference type="SMART" id="SM00256">
    <property type="entry name" value="FBOX"/>
    <property type="match status" value="1"/>
</dbReference>
<dbReference type="Gene3D" id="1.20.1280.50">
    <property type="match status" value="1"/>
</dbReference>
<dbReference type="Proteomes" id="UP000447434">
    <property type="component" value="Chromosome 2"/>
</dbReference>
<dbReference type="PANTHER" id="PTHR35546">
    <property type="entry name" value="F-BOX PROTEIN INTERACTION DOMAIN PROTEIN-RELATED"/>
    <property type="match status" value="1"/>
</dbReference>
<feature type="domain" description="F-box" evidence="1">
    <location>
        <begin position="8"/>
        <end position="47"/>
    </location>
</feature>
<name>A0A6A4R2N2_LUPAL</name>
<dbReference type="InterPro" id="IPR036047">
    <property type="entry name" value="F-box-like_dom_sf"/>
</dbReference>
<dbReference type="AlphaFoldDB" id="A0A6A4R2N2"/>
<accession>A0A6A4R2N2</accession>
<reference evidence="3" key="1">
    <citation type="journal article" date="2020" name="Nat. Commun.">
        <title>Genome sequence of the cluster root forming white lupin.</title>
        <authorList>
            <person name="Hufnagel B."/>
            <person name="Marques A."/>
            <person name="Soriano A."/>
            <person name="Marques L."/>
            <person name="Divol F."/>
            <person name="Doumas P."/>
            <person name="Sallet E."/>
            <person name="Mancinotti D."/>
            <person name="Carrere S."/>
            <person name="Marande W."/>
            <person name="Arribat S."/>
            <person name="Keller J."/>
            <person name="Huneau C."/>
            <person name="Blein T."/>
            <person name="Aime D."/>
            <person name="Laguerre M."/>
            <person name="Taylor J."/>
            <person name="Schubert V."/>
            <person name="Nelson M."/>
            <person name="Geu-Flores F."/>
            <person name="Crespi M."/>
            <person name="Gallardo-Guerrero K."/>
            <person name="Delaux P.-M."/>
            <person name="Salse J."/>
            <person name="Berges H."/>
            <person name="Guyot R."/>
            <person name="Gouzy J."/>
            <person name="Peret B."/>
        </authorList>
    </citation>
    <scope>NUCLEOTIDE SEQUENCE [LARGE SCALE GENOMIC DNA]</scope>
    <source>
        <strain evidence="3">cv. Amiga</strain>
    </source>
</reference>
<comment type="caution">
    <text evidence="2">The sequence shown here is derived from an EMBL/GenBank/DDBJ whole genome shotgun (WGS) entry which is preliminary data.</text>
</comment>
<dbReference type="InterPro" id="IPR055290">
    <property type="entry name" value="At3g26010-like"/>
</dbReference>
<dbReference type="Pfam" id="PF00646">
    <property type="entry name" value="F-box"/>
    <property type="match status" value="1"/>
</dbReference>
<dbReference type="OrthoDB" id="605328at2759"/>
<keyword evidence="3" id="KW-1185">Reference proteome</keyword>
<sequence length="396" mass="45325">MANIVASIEYLVHEILLRLPVKSLLRFKCVSKQWLALISEPKFCHLHTLHLYRTSRVFPSALLVAPSLSPTCPIIPLKFKNVSDSFKFHNVKVPKGTVIQTFNGLLLIQRITSQGLSVVHEYFVCNPTTNQSVLVIFPTQQLIKLISLFICFEPLKSPHYKLVSIRLKNYKSLSDMTNIFLSPNIVDPDCVVNVYSSETSSWSEPGFTFTSPVDKPPSQNDNVYFNGSLYWHIKSLKKCIYLDLSTQSFKTCPMPLHIEDKTVMNFCESGGHLYLVLRSRFASDISIMELNEEGFEWSLIFHENLSLNPVLSLPFCVVKQENDEDSMVVVFVNFKTMSCNLMNSSLEDLSGYCPHLLNRARAVVYQHYQNLSFVPPAKDNCKLVFFCFLVRIRRDK</sequence>
<dbReference type="InterPro" id="IPR017451">
    <property type="entry name" value="F-box-assoc_interact_dom"/>
</dbReference>
<dbReference type="CDD" id="cd22157">
    <property type="entry name" value="F-box_AtFBW1-like"/>
    <property type="match status" value="1"/>
</dbReference>
<evidence type="ECO:0000259" key="1">
    <source>
        <dbReference type="SMART" id="SM00256"/>
    </source>
</evidence>
<protein>
    <submittedName>
        <fullName evidence="2">Putative F-box domain-containing protein</fullName>
    </submittedName>
</protein>
<dbReference type="SUPFAM" id="SSF81383">
    <property type="entry name" value="F-box domain"/>
    <property type="match status" value="1"/>
</dbReference>
<evidence type="ECO:0000313" key="3">
    <source>
        <dbReference type="Proteomes" id="UP000447434"/>
    </source>
</evidence>
<gene>
    <name evidence="2" type="ORF">Lalb_Chr02g0157541</name>
</gene>
<dbReference type="InterPro" id="IPR001810">
    <property type="entry name" value="F-box_dom"/>
</dbReference>
<dbReference type="PANTHER" id="PTHR35546:SF25">
    <property type="entry name" value="F-BOX DOMAIN-CONTAINING PROTEIN"/>
    <property type="match status" value="1"/>
</dbReference>